<evidence type="ECO:0000256" key="1">
    <source>
        <dbReference type="ARBA" id="ARBA00004123"/>
    </source>
</evidence>
<keyword evidence="2 3" id="KW-0371">Homeobox</keyword>
<dbReference type="InterPro" id="IPR050649">
    <property type="entry name" value="Paired_Homeobox_TFs"/>
</dbReference>
<accession>A0ABM1SXE6</accession>
<keyword evidence="2 3" id="KW-0238">DNA-binding</keyword>
<feature type="region of interest" description="Disordered" evidence="4">
    <location>
        <begin position="1"/>
        <end position="24"/>
    </location>
</feature>
<sequence length="216" mass="24056">MVLNLKTSERLHPSNQLSPVTEFTRHQQHTSFSISPTYQSSPYLNCLPSDLTTKRNTTENQLSDELRPRVLTTSTDLKSRVSPSMGVTEKSESSCISEEASTVEGSTIETPLSVTRLVEKSSPLSAPTGSPTLEKKIGSTAVELAPSSSGDPDNSYYQDSVELGDKCEQTGGSEMVECEEFPKRKQRRYRTTFTSFQLEELEKAFARTHYPDVFTR</sequence>
<organism evidence="6 7">
    <name type="scientific">Limulus polyphemus</name>
    <name type="common">Atlantic horseshoe crab</name>
    <dbReference type="NCBI Taxonomy" id="6850"/>
    <lineage>
        <taxon>Eukaryota</taxon>
        <taxon>Metazoa</taxon>
        <taxon>Ecdysozoa</taxon>
        <taxon>Arthropoda</taxon>
        <taxon>Chelicerata</taxon>
        <taxon>Merostomata</taxon>
        <taxon>Xiphosura</taxon>
        <taxon>Limulidae</taxon>
        <taxon>Limulus</taxon>
    </lineage>
</organism>
<dbReference type="Pfam" id="PF00046">
    <property type="entry name" value="Homeodomain"/>
    <property type="match status" value="1"/>
</dbReference>
<dbReference type="InterPro" id="IPR001356">
    <property type="entry name" value="HD"/>
</dbReference>
<evidence type="ECO:0000256" key="4">
    <source>
        <dbReference type="SAM" id="MobiDB-lite"/>
    </source>
</evidence>
<evidence type="ECO:0000256" key="3">
    <source>
        <dbReference type="RuleBase" id="RU000682"/>
    </source>
</evidence>
<feature type="domain" description="Homeobox" evidence="5">
    <location>
        <begin position="184"/>
        <end position="216"/>
    </location>
</feature>
<evidence type="ECO:0000313" key="6">
    <source>
        <dbReference type="Proteomes" id="UP000694941"/>
    </source>
</evidence>
<dbReference type="SUPFAM" id="SSF46689">
    <property type="entry name" value="Homeodomain-like"/>
    <property type="match status" value="1"/>
</dbReference>
<evidence type="ECO:0000256" key="2">
    <source>
        <dbReference type="PROSITE-ProRule" id="PRU00108"/>
    </source>
</evidence>
<dbReference type="CDD" id="cd00086">
    <property type="entry name" value="homeodomain"/>
    <property type="match status" value="1"/>
</dbReference>
<dbReference type="PROSITE" id="PS50071">
    <property type="entry name" value="HOMEOBOX_2"/>
    <property type="match status" value="1"/>
</dbReference>
<dbReference type="Gene3D" id="1.10.10.60">
    <property type="entry name" value="Homeodomain-like"/>
    <property type="match status" value="1"/>
</dbReference>
<keyword evidence="2 3" id="KW-0539">Nucleus</keyword>
<feature type="region of interest" description="Disordered" evidence="4">
    <location>
        <begin position="57"/>
        <end position="107"/>
    </location>
</feature>
<dbReference type="Proteomes" id="UP000694941">
    <property type="component" value="Unplaced"/>
</dbReference>
<keyword evidence="6" id="KW-1185">Reference proteome</keyword>
<dbReference type="PANTHER" id="PTHR24329">
    <property type="entry name" value="HOMEOBOX PROTEIN ARISTALESS"/>
    <property type="match status" value="1"/>
</dbReference>
<proteinExistence type="predicted"/>
<protein>
    <submittedName>
        <fullName evidence="7">Homeobox protein aristaless-like</fullName>
    </submittedName>
</protein>
<reference evidence="7" key="1">
    <citation type="submission" date="2025-08" db="UniProtKB">
        <authorList>
            <consortium name="RefSeq"/>
        </authorList>
    </citation>
    <scope>IDENTIFICATION</scope>
    <source>
        <tissue evidence="7">Muscle</tissue>
    </source>
</reference>
<dbReference type="InterPro" id="IPR009057">
    <property type="entry name" value="Homeodomain-like_sf"/>
</dbReference>
<evidence type="ECO:0000313" key="7">
    <source>
        <dbReference type="RefSeq" id="XP_022248302.1"/>
    </source>
</evidence>
<dbReference type="GeneID" id="111087112"/>
<gene>
    <name evidence="7" type="primary">LOC111087112</name>
</gene>
<dbReference type="PANTHER" id="PTHR24329:SF337">
    <property type="entry name" value="ARISTALESS RELATED HOMEOBOX"/>
    <property type="match status" value="1"/>
</dbReference>
<evidence type="ECO:0000259" key="5">
    <source>
        <dbReference type="PROSITE" id="PS50071"/>
    </source>
</evidence>
<feature type="compositionally biased region" description="Polar residues" evidence="4">
    <location>
        <begin position="93"/>
        <end position="107"/>
    </location>
</feature>
<name>A0ABM1SXE6_LIMPO</name>
<dbReference type="RefSeq" id="XP_022248302.1">
    <property type="nucleotide sequence ID" value="XM_022392594.1"/>
</dbReference>
<comment type="subcellular location">
    <subcellularLocation>
        <location evidence="1 2 3">Nucleus</location>
    </subcellularLocation>
</comment>